<dbReference type="InterPro" id="IPR043519">
    <property type="entry name" value="NT_sf"/>
</dbReference>
<sequence length="80" mass="9668">MKYHLYVCPQDGKGYLEHMALRDYLSANERARKEYEKLKYQLATIYCYNIDGYCEGKTDFIKQILNDTIYINKLKWIKET</sequence>
<evidence type="ECO:0008006" key="3">
    <source>
        <dbReference type="Google" id="ProtNLM"/>
    </source>
</evidence>
<dbReference type="Pfam" id="PF04229">
    <property type="entry name" value="GrpB"/>
    <property type="match status" value="1"/>
</dbReference>
<evidence type="ECO:0000313" key="1">
    <source>
        <dbReference type="EMBL" id="SCL92705.1"/>
    </source>
</evidence>
<accession>A0AAX2CHG2</accession>
<dbReference type="PANTHER" id="PTHR34822">
    <property type="entry name" value="GRPB DOMAIN PROTEIN (AFU_ORTHOLOGUE AFUA_1G01530)"/>
    <property type="match status" value="1"/>
</dbReference>
<dbReference type="PANTHER" id="PTHR34822:SF1">
    <property type="entry name" value="GRPB FAMILY PROTEIN"/>
    <property type="match status" value="1"/>
</dbReference>
<proteinExistence type="predicted"/>
<dbReference type="AlphaFoldDB" id="A0AAX2CHG2"/>
<dbReference type="InterPro" id="IPR007344">
    <property type="entry name" value="GrpB/CoaE"/>
</dbReference>
<reference evidence="1 2" key="1">
    <citation type="submission" date="2016-08" db="EMBL/GenBank/DDBJ databases">
        <authorList>
            <person name="Loux V."/>
            <person name="Rue O."/>
        </authorList>
    </citation>
    <scope>NUCLEOTIDE SEQUENCE [LARGE SCALE GENOMIC DNA]</scope>
    <source>
        <strain evidence="1 2">AFSSA_08CEB44bac</strain>
    </source>
</reference>
<organism evidence="1 2">
    <name type="scientific">Bacillus cytotoxicus</name>
    <dbReference type="NCBI Taxonomy" id="580165"/>
    <lineage>
        <taxon>Bacteria</taxon>
        <taxon>Bacillati</taxon>
        <taxon>Bacillota</taxon>
        <taxon>Bacilli</taxon>
        <taxon>Bacillales</taxon>
        <taxon>Bacillaceae</taxon>
        <taxon>Bacillus</taxon>
        <taxon>Bacillus cereus group</taxon>
    </lineage>
</organism>
<gene>
    <name evidence="1" type="ORF">BCB44BAC_02106</name>
</gene>
<dbReference type="EMBL" id="FMIK01000024">
    <property type="protein sequence ID" value="SCL92705.1"/>
    <property type="molecule type" value="Genomic_DNA"/>
</dbReference>
<dbReference type="SUPFAM" id="SSF81301">
    <property type="entry name" value="Nucleotidyltransferase"/>
    <property type="match status" value="1"/>
</dbReference>
<comment type="caution">
    <text evidence="1">The sequence shown here is derived from an EMBL/GenBank/DDBJ whole genome shotgun (WGS) entry which is preliminary data.</text>
</comment>
<name>A0AAX2CHG2_9BACI</name>
<dbReference type="Proteomes" id="UP000242164">
    <property type="component" value="Unassembled WGS sequence"/>
</dbReference>
<protein>
    <recommendedName>
        <fullName evidence="3">Group-specific protein</fullName>
    </recommendedName>
</protein>
<evidence type="ECO:0000313" key="2">
    <source>
        <dbReference type="Proteomes" id="UP000242164"/>
    </source>
</evidence>
<dbReference type="Gene3D" id="3.30.460.10">
    <property type="entry name" value="Beta Polymerase, domain 2"/>
    <property type="match status" value="1"/>
</dbReference>